<dbReference type="AlphaFoldDB" id="A0A1D6I3S0"/>
<evidence type="ECO:0000256" key="1">
    <source>
        <dbReference type="SAM" id="MobiDB-lite"/>
    </source>
</evidence>
<dbReference type="OMA" id="HALECTF"/>
<keyword evidence="3" id="KW-0378">Hydrolase</keyword>
<dbReference type="EMBL" id="CM007650">
    <property type="protein sequence ID" value="ONM54787.1"/>
    <property type="molecule type" value="Genomic_DNA"/>
</dbReference>
<dbReference type="PANTHER" id="PTHR43139:SF29">
    <property type="entry name" value="AB HYDROLASE-1 DOMAIN-CONTAINING PROTEIN"/>
    <property type="match status" value="1"/>
</dbReference>
<proteinExistence type="predicted"/>
<dbReference type="GO" id="GO:0016787">
    <property type="term" value="F:hydrolase activity"/>
    <property type="evidence" value="ECO:0007669"/>
    <property type="project" value="UniProtKB-KW"/>
</dbReference>
<evidence type="ECO:0000313" key="3">
    <source>
        <dbReference type="EMBL" id="ONM54787.1"/>
    </source>
</evidence>
<dbReference type="PANTHER" id="PTHR43139">
    <property type="entry name" value="SI:DKEY-122A22.2"/>
    <property type="match status" value="1"/>
</dbReference>
<name>A0A1D6I3S0_MAIZE</name>
<reference evidence="3" key="1">
    <citation type="submission" date="2015-12" db="EMBL/GenBank/DDBJ databases">
        <title>Update maize B73 reference genome by single molecule sequencing technologies.</title>
        <authorList>
            <consortium name="Maize Genome Sequencing Project"/>
            <person name="Ware D."/>
        </authorList>
    </citation>
    <scope>NUCLEOTIDE SEQUENCE [LARGE SCALE GENOMIC DNA]</scope>
    <source>
        <tissue evidence="3">Seedling</tissue>
    </source>
</reference>
<dbReference type="PaxDb" id="4577-GRMZM2G046600_P01"/>
<dbReference type="InterPro" id="IPR052370">
    <property type="entry name" value="Meta-cleavage_hydrolase"/>
</dbReference>
<accession>A0A1D6I3S0</accession>
<feature type="domain" description="AB hydrolase-1" evidence="2">
    <location>
        <begin position="72"/>
        <end position="178"/>
    </location>
</feature>
<dbReference type="InterPro" id="IPR029058">
    <property type="entry name" value="AB_hydrolase_fold"/>
</dbReference>
<dbReference type="Gene3D" id="3.40.50.1820">
    <property type="entry name" value="alpha/beta hydrolase"/>
    <property type="match status" value="1"/>
</dbReference>
<dbReference type="Pfam" id="PF00561">
    <property type="entry name" value="Abhydrolase_1"/>
    <property type="match status" value="1"/>
</dbReference>
<dbReference type="eggNOG" id="KOG1454">
    <property type="taxonomic scope" value="Eukaryota"/>
</dbReference>
<organism evidence="3">
    <name type="scientific">Zea mays</name>
    <name type="common">Maize</name>
    <dbReference type="NCBI Taxonomy" id="4577"/>
    <lineage>
        <taxon>Eukaryota</taxon>
        <taxon>Viridiplantae</taxon>
        <taxon>Streptophyta</taxon>
        <taxon>Embryophyta</taxon>
        <taxon>Tracheophyta</taxon>
        <taxon>Spermatophyta</taxon>
        <taxon>Magnoliopsida</taxon>
        <taxon>Liliopsida</taxon>
        <taxon>Poales</taxon>
        <taxon>Poaceae</taxon>
        <taxon>PACMAD clade</taxon>
        <taxon>Panicoideae</taxon>
        <taxon>Andropogonodae</taxon>
        <taxon>Andropogoneae</taxon>
        <taxon>Tripsacinae</taxon>
        <taxon>Zea</taxon>
    </lineage>
</organism>
<feature type="region of interest" description="Disordered" evidence="1">
    <location>
        <begin position="286"/>
        <end position="311"/>
    </location>
</feature>
<dbReference type="ExpressionAtlas" id="A0A1D6I3S0">
    <property type="expression patterns" value="baseline and differential"/>
</dbReference>
<dbReference type="SMR" id="A0A1D6I3S0"/>
<dbReference type="SUPFAM" id="SSF53474">
    <property type="entry name" value="alpha/beta-Hydrolases"/>
    <property type="match status" value="1"/>
</dbReference>
<dbReference type="InterPro" id="IPR000073">
    <property type="entry name" value="AB_hydrolase_1"/>
</dbReference>
<dbReference type="STRING" id="4577.A0A1D6I3S0"/>
<protein>
    <submittedName>
        <fullName evidence="3">Catalytic/ hydrolase</fullName>
    </submittedName>
</protein>
<feature type="compositionally biased region" description="Basic and acidic residues" evidence="1">
    <location>
        <begin position="288"/>
        <end position="304"/>
    </location>
</feature>
<evidence type="ECO:0000259" key="2">
    <source>
        <dbReference type="Pfam" id="PF00561"/>
    </source>
</evidence>
<dbReference type="InParanoid" id="A0A1D6I3S0"/>
<gene>
    <name evidence="3" type="ORF">ZEAMMB73_Zm00001d020362</name>
</gene>
<sequence length="355" mass="38730">MVNLVHVAKKQLVQRLAKMAGLRQRAVDVDDAGTVISIWVPKDKLPAGPTAEEMETERRKKETKRNGGRLSVVLLHGFAGDGILTWVLQVVALARHYDVYVPDLLFFGGSVSPAGADQTPGFQAECVASALRRLGVERCVAVGFSYGGFVAFKMAEADPALVVSVVATGSLVYMTRSTSEAMLRRLGAASFAEFLLPNDVAGLKSLFAAGTYRKWWLPDRVLSDYMKLMIFNRKERTQLLEGLVVSDEDAAVVVRSYRQWPRFLTLPVRIAGDTLALGRQRQHLQHGACEKPQRAARREGDAAKHSKGGPLGDAGAAARLQRLSQRVPVAAVTLMHHHDDGRGAAYAQACYLAKI</sequence>